<evidence type="ECO:0000256" key="6">
    <source>
        <dbReference type="ARBA" id="ARBA00023136"/>
    </source>
</evidence>
<dbReference type="PANTHER" id="PTHR24228">
    <property type="entry name" value="B2 BRADYKININ RECEPTOR/ANGIOTENSIN II RECEPTOR"/>
    <property type="match status" value="1"/>
</dbReference>
<protein>
    <submittedName>
        <fullName evidence="13">Putative melatonin receptor type 1C</fullName>
    </submittedName>
</protein>
<gene>
    <name evidence="13" type="ORF">BSL78_07139</name>
</gene>
<dbReference type="PANTHER" id="PTHR24228:SF75">
    <property type="entry name" value="G-PROTEIN COUPLED RECEPTORS FAMILY 1 PROFILE DOMAIN-CONTAINING PROTEIN"/>
    <property type="match status" value="1"/>
</dbReference>
<reference evidence="13 14" key="1">
    <citation type="journal article" date="2017" name="PLoS Biol.">
        <title>The sea cucumber genome provides insights into morphological evolution and visceral regeneration.</title>
        <authorList>
            <person name="Zhang X."/>
            <person name="Sun L."/>
            <person name="Yuan J."/>
            <person name="Sun Y."/>
            <person name="Gao Y."/>
            <person name="Zhang L."/>
            <person name="Li S."/>
            <person name="Dai H."/>
            <person name="Hamel J.F."/>
            <person name="Liu C."/>
            <person name="Yu Y."/>
            <person name="Liu S."/>
            <person name="Lin W."/>
            <person name="Guo K."/>
            <person name="Jin S."/>
            <person name="Xu P."/>
            <person name="Storey K.B."/>
            <person name="Huan P."/>
            <person name="Zhang T."/>
            <person name="Zhou Y."/>
            <person name="Zhang J."/>
            <person name="Lin C."/>
            <person name="Li X."/>
            <person name="Xing L."/>
            <person name="Huo D."/>
            <person name="Sun M."/>
            <person name="Wang L."/>
            <person name="Mercier A."/>
            <person name="Li F."/>
            <person name="Yang H."/>
            <person name="Xiang J."/>
        </authorList>
    </citation>
    <scope>NUCLEOTIDE SEQUENCE [LARGE SCALE GENOMIC DNA]</scope>
    <source>
        <strain evidence="13">Shaxun</strain>
        <tissue evidence="13">Muscle</tissue>
    </source>
</reference>
<dbReference type="SUPFAM" id="SSF81321">
    <property type="entry name" value="Family A G protein-coupled receptor-like"/>
    <property type="match status" value="1"/>
</dbReference>
<keyword evidence="6 11" id="KW-0472">Membrane</keyword>
<comment type="subcellular location">
    <subcellularLocation>
        <location evidence="1">Cell membrane</location>
        <topology evidence="1">Multi-pass membrane protein</topology>
    </subcellularLocation>
</comment>
<evidence type="ECO:0000256" key="1">
    <source>
        <dbReference type="ARBA" id="ARBA00004651"/>
    </source>
</evidence>
<evidence type="ECO:0000256" key="7">
    <source>
        <dbReference type="ARBA" id="ARBA00023170"/>
    </source>
</evidence>
<evidence type="ECO:0000313" key="13">
    <source>
        <dbReference type="EMBL" id="PIK55943.1"/>
    </source>
</evidence>
<keyword evidence="4 11" id="KW-1133">Transmembrane helix</keyword>
<dbReference type="PROSITE" id="PS50262">
    <property type="entry name" value="G_PROTEIN_RECEP_F1_2"/>
    <property type="match status" value="1"/>
</dbReference>
<keyword evidence="2" id="KW-1003">Cell membrane</keyword>
<name>A0A2G8L6Q4_STIJA</name>
<dbReference type="PROSITE" id="PS00237">
    <property type="entry name" value="G_PROTEIN_RECEP_F1_1"/>
    <property type="match status" value="1"/>
</dbReference>
<dbReference type="GO" id="GO:0005886">
    <property type="term" value="C:plasma membrane"/>
    <property type="evidence" value="ECO:0007669"/>
    <property type="project" value="UniProtKB-SubCell"/>
</dbReference>
<feature type="transmembrane region" description="Helical" evidence="11">
    <location>
        <begin position="29"/>
        <end position="55"/>
    </location>
</feature>
<evidence type="ECO:0000256" key="4">
    <source>
        <dbReference type="ARBA" id="ARBA00022989"/>
    </source>
</evidence>
<dbReference type="CDD" id="cd00637">
    <property type="entry name" value="7tm_classA_rhodopsin-like"/>
    <property type="match status" value="1"/>
</dbReference>
<feature type="transmembrane region" description="Helical" evidence="11">
    <location>
        <begin position="107"/>
        <end position="128"/>
    </location>
</feature>
<proteinExistence type="inferred from homology"/>
<dbReference type="PRINTS" id="PR00237">
    <property type="entry name" value="GPCRRHODOPSN"/>
</dbReference>
<dbReference type="AlphaFoldDB" id="A0A2G8L6Q4"/>
<keyword evidence="8 9" id="KW-0807">Transducer</keyword>
<keyword evidence="14" id="KW-1185">Reference proteome</keyword>
<evidence type="ECO:0000256" key="10">
    <source>
        <dbReference type="SAM" id="MobiDB-lite"/>
    </source>
</evidence>
<feature type="transmembrane region" description="Helical" evidence="11">
    <location>
        <begin position="189"/>
        <end position="214"/>
    </location>
</feature>
<comment type="caution">
    <text evidence="13">The sequence shown here is derived from an EMBL/GenBank/DDBJ whole genome shotgun (WGS) entry which is preliminary data.</text>
</comment>
<dbReference type="STRING" id="307972.A0A2G8L6Q4"/>
<evidence type="ECO:0000256" key="9">
    <source>
        <dbReference type="RuleBase" id="RU000688"/>
    </source>
</evidence>
<evidence type="ECO:0000259" key="12">
    <source>
        <dbReference type="PROSITE" id="PS50262"/>
    </source>
</evidence>
<comment type="similarity">
    <text evidence="9">Belongs to the G-protein coupled receptor 1 family.</text>
</comment>
<dbReference type="SMART" id="SM01381">
    <property type="entry name" value="7TM_GPCR_Srsx"/>
    <property type="match status" value="1"/>
</dbReference>
<dbReference type="EMBL" id="MRZV01000194">
    <property type="protein sequence ID" value="PIK55943.1"/>
    <property type="molecule type" value="Genomic_DNA"/>
</dbReference>
<keyword evidence="3 9" id="KW-0812">Transmembrane</keyword>
<dbReference type="OrthoDB" id="10044919at2759"/>
<sequence length="371" mass="42133">MEAEFDEVVNISWESAKEFFAPYRKNDPISIIFLTWTFGMCVVGCIGNALVIGAIHTHKKLRTLGNVFLVNLAVTDTVITLFVANFGMVGILTDGYFYHDKGVLCNLIGAICMTACSCSCWSIASISVNRYVSICHRLVYPYIYNTRTVPFIVLFVWLICFLIDFPNIVDWGRHAYDPRLMMCTYDFTYRYSYTLFFIGVGFCVPLAVNIYCYTRIILFAHNSKSTIMKMSATSTKRSKMMARRQLQNSDRRLLRSVLIILCVFVLMWLPHAVMVVGDYYVRWPRILHVIGAALAHGKRSINSIIYAASNRTFREGYIMVLRLLFNKVLSCRSDVRDKRVASSKQPSIAAMSTSGHGNLDFSSEKPPTSNA</sequence>
<evidence type="ECO:0000256" key="8">
    <source>
        <dbReference type="ARBA" id="ARBA00023224"/>
    </source>
</evidence>
<keyword evidence="7 9" id="KW-0675">Receptor</keyword>
<feature type="transmembrane region" description="Helical" evidence="11">
    <location>
        <begin position="67"/>
        <end position="87"/>
    </location>
</feature>
<feature type="domain" description="G-protein coupled receptors family 1 profile" evidence="12">
    <location>
        <begin position="47"/>
        <end position="306"/>
    </location>
</feature>
<feature type="transmembrane region" description="Helical" evidence="11">
    <location>
        <begin position="253"/>
        <end position="273"/>
    </location>
</feature>
<dbReference type="GO" id="GO:0004930">
    <property type="term" value="F:G protein-coupled receptor activity"/>
    <property type="evidence" value="ECO:0007669"/>
    <property type="project" value="UniProtKB-KW"/>
</dbReference>
<evidence type="ECO:0000256" key="3">
    <source>
        <dbReference type="ARBA" id="ARBA00022692"/>
    </source>
</evidence>
<dbReference type="FunFam" id="1.20.1070.10:FF:000345">
    <property type="entry name" value="40S ribosomal protein S27"/>
    <property type="match status" value="1"/>
</dbReference>
<dbReference type="Pfam" id="PF00001">
    <property type="entry name" value="7tm_1"/>
    <property type="match status" value="1"/>
</dbReference>
<evidence type="ECO:0000256" key="11">
    <source>
        <dbReference type="SAM" id="Phobius"/>
    </source>
</evidence>
<dbReference type="SMR" id="A0A2G8L6Q4"/>
<dbReference type="InterPro" id="IPR017452">
    <property type="entry name" value="GPCR_Rhodpsn_7TM"/>
</dbReference>
<feature type="region of interest" description="Disordered" evidence="10">
    <location>
        <begin position="342"/>
        <end position="371"/>
    </location>
</feature>
<evidence type="ECO:0000256" key="5">
    <source>
        <dbReference type="ARBA" id="ARBA00023040"/>
    </source>
</evidence>
<feature type="transmembrane region" description="Helical" evidence="11">
    <location>
        <begin position="149"/>
        <end position="169"/>
    </location>
</feature>
<accession>A0A2G8L6Q4</accession>
<evidence type="ECO:0000256" key="2">
    <source>
        <dbReference type="ARBA" id="ARBA00022475"/>
    </source>
</evidence>
<keyword evidence="5 9" id="KW-0297">G-protein coupled receptor</keyword>
<evidence type="ECO:0000313" key="14">
    <source>
        <dbReference type="Proteomes" id="UP000230750"/>
    </source>
</evidence>
<dbReference type="InterPro" id="IPR000276">
    <property type="entry name" value="GPCR_Rhodpsn"/>
</dbReference>
<dbReference type="Gene3D" id="1.20.1070.10">
    <property type="entry name" value="Rhodopsin 7-helix transmembrane proteins"/>
    <property type="match status" value="1"/>
</dbReference>
<feature type="compositionally biased region" description="Polar residues" evidence="10">
    <location>
        <begin position="342"/>
        <end position="356"/>
    </location>
</feature>
<dbReference type="Proteomes" id="UP000230750">
    <property type="component" value="Unassembled WGS sequence"/>
</dbReference>
<organism evidence="13 14">
    <name type="scientific">Stichopus japonicus</name>
    <name type="common">Sea cucumber</name>
    <dbReference type="NCBI Taxonomy" id="307972"/>
    <lineage>
        <taxon>Eukaryota</taxon>
        <taxon>Metazoa</taxon>
        <taxon>Echinodermata</taxon>
        <taxon>Eleutherozoa</taxon>
        <taxon>Echinozoa</taxon>
        <taxon>Holothuroidea</taxon>
        <taxon>Aspidochirotacea</taxon>
        <taxon>Aspidochirotida</taxon>
        <taxon>Stichopodidae</taxon>
        <taxon>Apostichopus</taxon>
    </lineage>
</organism>